<comment type="caution">
    <text evidence="1">The sequence shown here is derived from an EMBL/GenBank/DDBJ whole genome shotgun (WGS) entry which is preliminary data.</text>
</comment>
<organism evidence="1 2">
    <name type="scientific">Nocardia neocaledoniensis</name>
    <dbReference type="NCBI Taxonomy" id="236511"/>
    <lineage>
        <taxon>Bacteria</taxon>
        <taxon>Bacillati</taxon>
        <taxon>Actinomycetota</taxon>
        <taxon>Actinomycetes</taxon>
        <taxon>Mycobacteriales</taxon>
        <taxon>Nocardiaceae</taxon>
        <taxon>Nocardia</taxon>
    </lineage>
</organism>
<gene>
    <name evidence="1" type="ORF">DFR69_106332</name>
</gene>
<protein>
    <submittedName>
        <fullName evidence="1">Uncharacterized protein</fullName>
    </submittedName>
</protein>
<evidence type="ECO:0000313" key="2">
    <source>
        <dbReference type="Proteomes" id="UP000246410"/>
    </source>
</evidence>
<dbReference type="RefSeq" id="WP_146229357.1">
    <property type="nucleotide sequence ID" value="NZ_QGTL01000006.1"/>
</dbReference>
<reference evidence="1 2" key="1">
    <citation type="submission" date="2018-05" db="EMBL/GenBank/DDBJ databases">
        <title>Genomic Encyclopedia of Type Strains, Phase IV (KMG-IV): sequencing the most valuable type-strain genomes for metagenomic binning, comparative biology and taxonomic classification.</title>
        <authorList>
            <person name="Goeker M."/>
        </authorList>
    </citation>
    <scope>NUCLEOTIDE SEQUENCE [LARGE SCALE GENOMIC DNA]</scope>
    <source>
        <strain evidence="1 2">DSM 44717</strain>
    </source>
</reference>
<accession>A0A317NGT0</accession>
<dbReference type="Proteomes" id="UP000246410">
    <property type="component" value="Unassembled WGS sequence"/>
</dbReference>
<name>A0A317NGT0_9NOCA</name>
<sequence length="660" mass="70714">MSTSNSPAAGFRPEDMHRLRVDGRVPMNIWDAAACGLIGGAGCAGRLSGLEFGSEDDVREPSRDEVRTGTWLARDPSYTPYESSAVPRHAAGDRLAVAAIETVFSSEVVASVSASPLTAIVMAAAASVRVNLSSAPGGRLLTALAAAAPKKGGEINRLIPEYCARNAATPEDAATMAIRDYFASWFAWCFPRCLDGRMPDLWGSAFCLTTAVDYVGVADAAGTFGSEEYLAAASEGLACLRGDIATQVLRDLIVADAFMQVKATAVSAVRGVDDPADYFDANGHPVTPTEVLRARIWDGVYYVILRAIMSESGYRHLTDRQGNFSAADRCGRIKRALDNGIRYDEIIDVASDYTQGEWLNELCVAFAMRGSRAVMGYGDACARATDDAIECPCGELGHEAAAEVSMGNLLFYLVTPRYVVQRQLATYSEVGGYVQEAFAWPAAGARLLAAARTHLSSGDTLHAANWEPLWTAQDAAPSDAVSPARELARRAVRRSFVGAPGAMAARDCEAIAEQILTACDELDDLSQLRALDARWCEFFDAVLDRLITDQCARRQADAELRPLIGQIWRQAIVGHDDARDRSDERLYLDVDAAIRRTFSLEPPEGLAIRRAFLGVTTGAAELSGLNPCARLSDGVAGLMSDAEAFGETMCTSSAARAGRA</sequence>
<dbReference type="AlphaFoldDB" id="A0A317NGT0"/>
<evidence type="ECO:0000313" key="1">
    <source>
        <dbReference type="EMBL" id="PWV74521.1"/>
    </source>
</evidence>
<proteinExistence type="predicted"/>
<dbReference type="EMBL" id="QGTL01000006">
    <property type="protein sequence ID" value="PWV74521.1"/>
    <property type="molecule type" value="Genomic_DNA"/>
</dbReference>
<keyword evidence="2" id="KW-1185">Reference proteome</keyword>